<gene>
    <name evidence="2" type="ORF">Sspor_65300</name>
</gene>
<dbReference type="EMBL" id="BNED01000005">
    <property type="protein sequence ID" value="GHI80969.1"/>
    <property type="molecule type" value="Genomic_DNA"/>
</dbReference>
<name>A0ABQ3TKM9_9ACTN</name>
<reference evidence="3" key="1">
    <citation type="submission" date="2023-07" db="EMBL/GenBank/DDBJ databases">
        <title>Whole genome shotgun sequence of Streptomyces spororaveus NBRC 15456.</title>
        <authorList>
            <person name="Komaki H."/>
            <person name="Tamura T."/>
        </authorList>
    </citation>
    <scope>NUCLEOTIDE SEQUENCE [LARGE SCALE GENOMIC DNA]</scope>
    <source>
        <strain evidence="3">NBRC 15456</strain>
    </source>
</reference>
<protein>
    <submittedName>
        <fullName evidence="2">Uncharacterized protein</fullName>
    </submittedName>
</protein>
<organism evidence="2 3">
    <name type="scientific">Streptomyces spororaveus</name>
    <dbReference type="NCBI Taxonomy" id="284039"/>
    <lineage>
        <taxon>Bacteria</taxon>
        <taxon>Bacillati</taxon>
        <taxon>Actinomycetota</taxon>
        <taxon>Actinomycetes</taxon>
        <taxon>Kitasatosporales</taxon>
        <taxon>Streptomycetaceae</taxon>
        <taxon>Streptomyces</taxon>
    </lineage>
</organism>
<evidence type="ECO:0000313" key="2">
    <source>
        <dbReference type="EMBL" id="GHI80969.1"/>
    </source>
</evidence>
<keyword evidence="3" id="KW-1185">Reference proteome</keyword>
<comment type="caution">
    <text evidence="2">The sequence shown here is derived from an EMBL/GenBank/DDBJ whole genome shotgun (WGS) entry which is preliminary data.</text>
</comment>
<feature type="region of interest" description="Disordered" evidence="1">
    <location>
        <begin position="1"/>
        <end position="63"/>
    </location>
</feature>
<dbReference type="Proteomes" id="UP000608522">
    <property type="component" value="Unassembled WGS sequence"/>
</dbReference>
<accession>A0ABQ3TKM9</accession>
<evidence type="ECO:0000313" key="3">
    <source>
        <dbReference type="Proteomes" id="UP000608522"/>
    </source>
</evidence>
<evidence type="ECO:0000256" key="1">
    <source>
        <dbReference type="SAM" id="MobiDB-lite"/>
    </source>
</evidence>
<proteinExistence type="predicted"/>
<feature type="compositionally biased region" description="Polar residues" evidence="1">
    <location>
        <begin position="1"/>
        <end position="14"/>
    </location>
</feature>
<sequence>MPLTSAVGSVLSSDTGRKGGFQPPERPEFDLPGGRRAGGSPRTESGARVPVGAKGPQGADTAAALRSRLSRHAACGSSASSLIPLSPSTRVRTGIPAYAVRTCEI</sequence>